<sequence>MHLLARLSVITALLAGLTATAAAEIDPDDRLYFSWDGYRIAHYRSPPAIPVEGGTRVDTAGVRSLLEQPKKPVLVDVQPVGWQDGIFLITKPRLHLPSSIWLPNVGLGEPGERLERYFSTQLEQATGGDPLRPVILYCTADCWMSWNAVKRAHGWGYQNLYWYAEGTDGWREAELDLVTGTPVPLPADY</sequence>
<gene>
    <name evidence="3" type="ORF">SAMN02745729_10328</name>
</gene>
<dbReference type="PROSITE" id="PS50206">
    <property type="entry name" value="RHODANESE_3"/>
    <property type="match status" value="1"/>
</dbReference>
<dbReference type="EMBL" id="FNRJ01000003">
    <property type="protein sequence ID" value="SEA38129.1"/>
    <property type="molecule type" value="Genomic_DNA"/>
</dbReference>
<reference evidence="4" key="1">
    <citation type="submission" date="2016-10" db="EMBL/GenBank/DDBJ databases">
        <authorList>
            <person name="Varghese N."/>
            <person name="Submissions S."/>
        </authorList>
    </citation>
    <scope>NUCLEOTIDE SEQUENCE [LARGE SCALE GENOMIC DNA]</scope>
    <source>
        <strain evidence="4">DSM 11526</strain>
    </source>
</reference>
<feature type="chain" id="PRO_5017424705" evidence="1">
    <location>
        <begin position="22"/>
        <end position="189"/>
    </location>
</feature>
<dbReference type="SUPFAM" id="SSF52821">
    <property type="entry name" value="Rhodanese/Cell cycle control phosphatase"/>
    <property type="match status" value="1"/>
</dbReference>
<feature type="signal peptide" evidence="1">
    <location>
        <begin position="1"/>
        <end position="21"/>
    </location>
</feature>
<keyword evidence="1" id="KW-0732">Signal</keyword>
<evidence type="ECO:0000313" key="4">
    <source>
        <dbReference type="Proteomes" id="UP000242469"/>
    </source>
</evidence>
<keyword evidence="4" id="KW-1185">Reference proteome</keyword>
<dbReference type="Proteomes" id="UP000242469">
    <property type="component" value="Unassembled WGS sequence"/>
</dbReference>
<dbReference type="RefSeq" id="WP_091823921.1">
    <property type="nucleotide sequence ID" value="NZ_FNRJ01000003.1"/>
</dbReference>
<dbReference type="STRING" id="1122198.SAMN02745729_10328"/>
<dbReference type="InterPro" id="IPR001763">
    <property type="entry name" value="Rhodanese-like_dom"/>
</dbReference>
<dbReference type="Pfam" id="PF00581">
    <property type="entry name" value="Rhodanese"/>
    <property type="match status" value="1"/>
</dbReference>
<dbReference type="OrthoDB" id="176845at2"/>
<evidence type="ECO:0000313" key="3">
    <source>
        <dbReference type="EMBL" id="SEA38129.1"/>
    </source>
</evidence>
<feature type="domain" description="Rhodanese" evidence="2">
    <location>
        <begin position="68"/>
        <end position="179"/>
    </location>
</feature>
<dbReference type="AlphaFoldDB" id="A0A1H4AQD2"/>
<dbReference type="InterPro" id="IPR022376">
    <property type="entry name" value="PQQ_CXXCW"/>
</dbReference>
<dbReference type="InterPro" id="IPR036873">
    <property type="entry name" value="Rhodanese-like_dom_sf"/>
</dbReference>
<accession>A0A1H4AQD2</accession>
<dbReference type="Gene3D" id="3.40.250.10">
    <property type="entry name" value="Rhodanese-like domain"/>
    <property type="match status" value="1"/>
</dbReference>
<name>A0A1H4AQD2_9GAMM</name>
<evidence type="ECO:0000256" key="1">
    <source>
        <dbReference type="SAM" id="SignalP"/>
    </source>
</evidence>
<proteinExistence type="predicted"/>
<organism evidence="3 4">
    <name type="scientific">Marinobacterium iners DSM 11526</name>
    <dbReference type="NCBI Taxonomy" id="1122198"/>
    <lineage>
        <taxon>Bacteria</taxon>
        <taxon>Pseudomonadati</taxon>
        <taxon>Pseudomonadota</taxon>
        <taxon>Gammaproteobacteria</taxon>
        <taxon>Oceanospirillales</taxon>
        <taxon>Oceanospirillaceae</taxon>
        <taxon>Marinobacterium</taxon>
    </lineage>
</organism>
<evidence type="ECO:0000259" key="2">
    <source>
        <dbReference type="PROSITE" id="PS50206"/>
    </source>
</evidence>
<protein>
    <submittedName>
        <fullName evidence="3">PQQ-dependent catabolism-associated CXXCW motif protein</fullName>
    </submittedName>
</protein>
<dbReference type="NCBIfam" id="TIGR03865">
    <property type="entry name" value="PQQ_CXXCW"/>
    <property type="match status" value="1"/>
</dbReference>